<keyword evidence="2" id="KW-1185">Reference proteome</keyword>
<accession>A0ABU8VUJ6</accession>
<evidence type="ECO:0008006" key="3">
    <source>
        <dbReference type="Google" id="ProtNLM"/>
    </source>
</evidence>
<evidence type="ECO:0000313" key="2">
    <source>
        <dbReference type="Proteomes" id="UP001363010"/>
    </source>
</evidence>
<evidence type="ECO:0000313" key="1">
    <source>
        <dbReference type="EMBL" id="MEJ8821485.1"/>
    </source>
</evidence>
<dbReference type="InterPro" id="IPR036866">
    <property type="entry name" value="RibonucZ/Hydroxyglut_hydro"/>
</dbReference>
<name>A0ABU8VUJ6_9BURK</name>
<dbReference type="Proteomes" id="UP001363010">
    <property type="component" value="Unassembled WGS sequence"/>
</dbReference>
<organism evidence="1 2">
    <name type="scientific">Variovorax humicola</name>
    <dbReference type="NCBI Taxonomy" id="1769758"/>
    <lineage>
        <taxon>Bacteria</taxon>
        <taxon>Pseudomonadati</taxon>
        <taxon>Pseudomonadota</taxon>
        <taxon>Betaproteobacteria</taxon>
        <taxon>Burkholderiales</taxon>
        <taxon>Comamonadaceae</taxon>
        <taxon>Variovorax</taxon>
    </lineage>
</organism>
<reference evidence="1 2" key="1">
    <citation type="submission" date="2024-03" db="EMBL/GenBank/DDBJ databases">
        <title>Novel species of the genus Variovorax.</title>
        <authorList>
            <person name="Liu Q."/>
            <person name="Xin Y.-H."/>
        </authorList>
    </citation>
    <scope>NUCLEOTIDE SEQUENCE [LARGE SCALE GENOMIC DNA]</scope>
    <source>
        <strain evidence="1 2">KACC 18501</strain>
    </source>
</reference>
<sequence length="115" mass="12609">MTFVPLPALADNYIWMLRHGPDAIEVDPGDAQPTFENLGRGEPQLAAILVTHRRADRAGSAAIQPRWSDAGRDNHLFLRSRETTLLEAMHVRTGLSAAADAGGVFTALHQWEPDL</sequence>
<gene>
    <name evidence="1" type="ORF">WKW80_05460</name>
</gene>
<dbReference type="Gene3D" id="3.60.15.10">
    <property type="entry name" value="Ribonuclease Z/Hydroxyacylglutathione hydrolase-like"/>
    <property type="match status" value="1"/>
</dbReference>
<dbReference type="RefSeq" id="WP_340362533.1">
    <property type="nucleotide sequence ID" value="NZ_JBBKZV010000002.1"/>
</dbReference>
<proteinExistence type="predicted"/>
<dbReference type="SUPFAM" id="SSF56281">
    <property type="entry name" value="Metallo-hydrolase/oxidoreductase"/>
    <property type="match status" value="1"/>
</dbReference>
<comment type="caution">
    <text evidence="1">The sequence shown here is derived from an EMBL/GenBank/DDBJ whole genome shotgun (WGS) entry which is preliminary data.</text>
</comment>
<protein>
    <recommendedName>
        <fullName evidence="3">Hydroxyacylglutathione hydrolase</fullName>
    </recommendedName>
</protein>
<dbReference type="EMBL" id="JBBKZV010000002">
    <property type="protein sequence ID" value="MEJ8821485.1"/>
    <property type="molecule type" value="Genomic_DNA"/>
</dbReference>